<evidence type="ECO:0000259" key="1">
    <source>
        <dbReference type="Pfam" id="PF10416"/>
    </source>
</evidence>
<dbReference type="AlphaFoldDB" id="A0A1J4KEI1"/>
<evidence type="ECO:0000313" key="3">
    <source>
        <dbReference type="Proteomes" id="UP000179807"/>
    </source>
</evidence>
<evidence type="ECO:0000313" key="2">
    <source>
        <dbReference type="EMBL" id="OHT09611.1"/>
    </source>
</evidence>
<keyword evidence="3" id="KW-1185">Reference proteome</keyword>
<dbReference type="OrthoDB" id="10464015at2759"/>
<dbReference type="VEuPathDB" id="TrichDB:TRFO_21404"/>
<proteinExistence type="predicted"/>
<name>A0A1J4KEI1_9EUKA</name>
<dbReference type="RefSeq" id="XP_068362747.1">
    <property type="nucleotide sequence ID" value="XM_068501951.1"/>
</dbReference>
<reference evidence="2" key="1">
    <citation type="submission" date="2016-10" db="EMBL/GenBank/DDBJ databases">
        <authorList>
            <person name="Benchimol M."/>
            <person name="Almeida L.G."/>
            <person name="Vasconcelos A.T."/>
            <person name="Perreira-Neves A."/>
            <person name="Rosa I.A."/>
            <person name="Tasca T."/>
            <person name="Bogo M.R."/>
            <person name="de Souza W."/>
        </authorList>
    </citation>
    <scope>NUCLEOTIDE SEQUENCE [LARGE SCALE GENOMIC DNA]</scope>
    <source>
        <strain evidence="2">K</strain>
    </source>
</reference>
<comment type="caution">
    <text evidence="2">The sequence shown here is derived from an EMBL/GenBank/DDBJ whole genome shotgun (WGS) entry which is preliminary data.</text>
</comment>
<dbReference type="InterPro" id="IPR018845">
    <property type="entry name" value="Initiator-bd"/>
</dbReference>
<dbReference type="EMBL" id="MLAK01000634">
    <property type="protein sequence ID" value="OHT09611.1"/>
    <property type="molecule type" value="Genomic_DNA"/>
</dbReference>
<dbReference type="Pfam" id="PF10416">
    <property type="entry name" value="IBD"/>
    <property type="match status" value="1"/>
</dbReference>
<gene>
    <name evidence="2" type="ORF">TRFO_21404</name>
</gene>
<protein>
    <recommendedName>
        <fullName evidence="1">Initiator binding domain-containing protein</fullName>
    </recommendedName>
</protein>
<dbReference type="GeneID" id="94836655"/>
<dbReference type="Proteomes" id="UP000179807">
    <property type="component" value="Unassembled WGS sequence"/>
</dbReference>
<sequence>MTEVVPEFFNLLSQDDQRQYHELRQTVGSPDNRYNRNKRLETFNEILDAIRQFCQRGDGEDWRRYLVCGVCWLGCDIAINTRQLRILILKSKSTINGALAKMGYTTIPIKSHDPTELVENIPFLKSHPQELRQWTTRRNSKMSLAQTPKESDFFNYDMKNNLNYDENRKYDNNFDSKYDNKFNDKSKINNKVNKMKKVALSPDEQPIFRFDEKEYEKFPEEIDFDKMLGNDSNYEMNYDNGNFDFPPFLSFEDETNKYEFSFLDTMNDGSSNFYIDPRF</sequence>
<organism evidence="2 3">
    <name type="scientific">Tritrichomonas foetus</name>
    <dbReference type="NCBI Taxonomy" id="1144522"/>
    <lineage>
        <taxon>Eukaryota</taxon>
        <taxon>Metamonada</taxon>
        <taxon>Parabasalia</taxon>
        <taxon>Tritrichomonadida</taxon>
        <taxon>Tritrichomonadidae</taxon>
        <taxon>Tritrichomonas</taxon>
    </lineage>
</organism>
<accession>A0A1J4KEI1</accession>
<feature type="domain" description="Initiator binding" evidence="1">
    <location>
        <begin position="15"/>
        <end position="140"/>
    </location>
</feature>